<dbReference type="RefSeq" id="WP_151144337.1">
    <property type="nucleotide sequence ID" value="NZ_WAGX01000005.1"/>
</dbReference>
<protein>
    <submittedName>
        <fullName evidence="2">Folate family ECF transporter S component</fullName>
    </submittedName>
</protein>
<reference evidence="2 4" key="1">
    <citation type="submission" date="2019-09" db="EMBL/GenBank/DDBJ databases">
        <authorList>
            <person name="Valk L.C."/>
        </authorList>
    </citation>
    <scope>NUCLEOTIDE SEQUENCE [LARGE SCALE GENOMIC DNA]</scope>
    <source>
        <strain evidence="2">GalUA</strain>
    </source>
</reference>
<keyword evidence="4" id="KW-1185">Reference proteome</keyword>
<feature type="transmembrane region" description="Helical" evidence="1">
    <location>
        <begin position="60"/>
        <end position="81"/>
    </location>
</feature>
<gene>
    <name evidence="2" type="ORF">F7O84_09425</name>
    <name evidence="3" type="ORF">F7O84_09440</name>
</gene>
<feature type="transmembrane region" description="Helical" evidence="1">
    <location>
        <begin position="20"/>
        <end position="40"/>
    </location>
</feature>
<dbReference type="Pfam" id="PF12822">
    <property type="entry name" value="ECF_trnsprt"/>
    <property type="match status" value="1"/>
</dbReference>
<name>A0A7V7QJH5_9FIRM</name>
<dbReference type="EMBL" id="WAGX01000005">
    <property type="protein sequence ID" value="KAB1437805.1"/>
    <property type="molecule type" value="Genomic_DNA"/>
</dbReference>
<evidence type="ECO:0000313" key="4">
    <source>
        <dbReference type="Proteomes" id="UP000461768"/>
    </source>
</evidence>
<feature type="transmembrane region" description="Helical" evidence="1">
    <location>
        <begin position="87"/>
        <end position="105"/>
    </location>
</feature>
<dbReference type="AlphaFoldDB" id="A0A7V7QJH5"/>
<evidence type="ECO:0000256" key="1">
    <source>
        <dbReference type="SAM" id="Phobius"/>
    </source>
</evidence>
<dbReference type="Gene3D" id="1.10.1760.20">
    <property type="match status" value="1"/>
</dbReference>
<keyword evidence="1" id="KW-1133">Transmembrane helix</keyword>
<evidence type="ECO:0000313" key="2">
    <source>
        <dbReference type="EMBL" id="KAB1437802.1"/>
    </source>
</evidence>
<dbReference type="InterPro" id="IPR030949">
    <property type="entry name" value="ECF_S_folate_fam"/>
</dbReference>
<dbReference type="EMBL" id="WAGX01000005">
    <property type="protein sequence ID" value="KAB1437802.1"/>
    <property type="molecule type" value="Genomic_DNA"/>
</dbReference>
<accession>A0A7V7QJH5</accession>
<feature type="transmembrane region" description="Helical" evidence="1">
    <location>
        <begin position="156"/>
        <end position="177"/>
    </location>
</feature>
<keyword evidence="1" id="KW-0472">Membrane</keyword>
<comment type="caution">
    <text evidence="2">The sequence shown here is derived from an EMBL/GenBank/DDBJ whole genome shotgun (WGS) entry which is preliminary data.</text>
</comment>
<evidence type="ECO:0000313" key="3">
    <source>
        <dbReference type="EMBL" id="KAB1437805.1"/>
    </source>
</evidence>
<dbReference type="InterPro" id="IPR024529">
    <property type="entry name" value="ECF_trnsprt_substrate-spec"/>
</dbReference>
<dbReference type="NCBIfam" id="TIGR04518">
    <property type="entry name" value="ECF_S_folT_fam"/>
    <property type="match status" value="1"/>
</dbReference>
<dbReference type="OrthoDB" id="4624at2"/>
<sequence>MNKLLRVSKETLYEFKQTRNVIFCGLMAAIAVILTFITTIQIGPYIKIGFWGIPNRVIELLFGPIVGGIFGGTLDIIRYFVRPTGPFFVGFTISEIASGIIYGIFLYKKPVKLTRIAIAGLVDKVIVNCILNTIWLSILYGKGFMILISARVIKNLIMWPIDTIILFIILTYTVKLIKPHMK</sequence>
<dbReference type="Proteomes" id="UP000461768">
    <property type="component" value="Unassembled WGS sequence"/>
</dbReference>
<dbReference type="GO" id="GO:0022857">
    <property type="term" value="F:transmembrane transporter activity"/>
    <property type="evidence" value="ECO:0007669"/>
    <property type="project" value="InterPro"/>
</dbReference>
<feature type="transmembrane region" description="Helical" evidence="1">
    <location>
        <begin position="125"/>
        <end position="150"/>
    </location>
</feature>
<keyword evidence="1" id="KW-0812">Transmembrane</keyword>
<reference evidence="2 4" key="2">
    <citation type="submission" date="2020-02" db="EMBL/GenBank/DDBJ databases">
        <title>Candidatus Galacturonibacter soehngenii shows hetero-acetogenic catabolism of galacturonic acid but lacks a canonical carbon monoxide dehydrogenase/acetyl-CoA synthase complex.</title>
        <authorList>
            <person name="Diender M."/>
            <person name="Stouten G.R."/>
            <person name="Petersen J.F."/>
            <person name="Nielsen P.H."/>
            <person name="Dueholm M.S."/>
            <person name="Pronk J.T."/>
            <person name="Van Loosdrecht M.C.M."/>
        </authorList>
    </citation>
    <scope>NUCLEOTIDE SEQUENCE [LARGE SCALE GENOMIC DNA]</scope>
    <source>
        <strain evidence="2">GalUA</strain>
    </source>
</reference>
<organism evidence="2 4">
    <name type="scientific">Candidatus Galacturonatibacter soehngenii</name>
    <dbReference type="NCBI Taxonomy" id="2307010"/>
    <lineage>
        <taxon>Bacteria</taxon>
        <taxon>Bacillati</taxon>
        <taxon>Bacillota</taxon>
        <taxon>Clostridia</taxon>
        <taxon>Lachnospirales</taxon>
        <taxon>Lachnospiraceae</taxon>
        <taxon>Candidatus Galacturonatibacter</taxon>
    </lineage>
</organism>
<proteinExistence type="predicted"/>